<dbReference type="Pfam" id="PF05498">
    <property type="entry name" value="RALF"/>
    <property type="match status" value="1"/>
</dbReference>
<comment type="similarity">
    <text evidence="2">Belongs to the plant rapid alkalinization factor (RALF) family.</text>
</comment>
<keyword evidence="5 7" id="KW-0732">Signal</keyword>
<dbReference type="EMBL" id="PNBA02000022">
    <property type="protein sequence ID" value="KAG6385428.1"/>
    <property type="molecule type" value="Genomic_DNA"/>
</dbReference>
<evidence type="ECO:0000313" key="8">
    <source>
        <dbReference type="EMBL" id="KAG6385428.1"/>
    </source>
</evidence>
<keyword evidence="6" id="KW-1015">Disulfide bond</keyword>
<evidence type="ECO:0000313" key="9">
    <source>
        <dbReference type="Proteomes" id="UP000298416"/>
    </source>
</evidence>
<dbReference type="GO" id="GO:0005179">
    <property type="term" value="F:hormone activity"/>
    <property type="evidence" value="ECO:0007669"/>
    <property type="project" value="UniProtKB-KW"/>
</dbReference>
<reference evidence="8" key="1">
    <citation type="submission" date="2018-01" db="EMBL/GenBank/DDBJ databases">
        <authorList>
            <person name="Mao J.F."/>
        </authorList>
    </citation>
    <scope>NUCLEOTIDE SEQUENCE</scope>
    <source>
        <strain evidence="8">Huo1</strain>
        <tissue evidence="8">Leaf</tissue>
    </source>
</reference>
<name>A0A8X8VZS8_SALSN</name>
<reference evidence="8" key="2">
    <citation type="submission" date="2020-08" db="EMBL/GenBank/DDBJ databases">
        <title>Plant Genome Project.</title>
        <authorList>
            <person name="Zhang R.-G."/>
        </authorList>
    </citation>
    <scope>NUCLEOTIDE SEQUENCE</scope>
    <source>
        <strain evidence="8">Huo1</strain>
        <tissue evidence="8">Leaf</tissue>
    </source>
</reference>
<comment type="subcellular location">
    <subcellularLocation>
        <location evidence="1">Secreted</location>
    </subcellularLocation>
</comment>
<dbReference type="GO" id="GO:0009506">
    <property type="term" value="C:plasmodesma"/>
    <property type="evidence" value="ECO:0007669"/>
    <property type="project" value="TreeGrafter"/>
</dbReference>
<organism evidence="8">
    <name type="scientific">Salvia splendens</name>
    <name type="common">Scarlet sage</name>
    <dbReference type="NCBI Taxonomy" id="180675"/>
    <lineage>
        <taxon>Eukaryota</taxon>
        <taxon>Viridiplantae</taxon>
        <taxon>Streptophyta</taxon>
        <taxon>Embryophyta</taxon>
        <taxon>Tracheophyta</taxon>
        <taxon>Spermatophyta</taxon>
        <taxon>Magnoliopsida</taxon>
        <taxon>eudicotyledons</taxon>
        <taxon>Gunneridae</taxon>
        <taxon>Pentapetalae</taxon>
        <taxon>asterids</taxon>
        <taxon>lamiids</taxon>
        <taxon>Lamiales</taxon>
        <taxon>Lamiaceae</taxon>
        <taxon>Nepetoideae</taxon>
        <taxon>Mentheae</taxon>
        <taxon>Salviinae</taxon>
        <taxon>Salvia</taxon>
        <taxon>Salvia subgen. Calosphace</taxon>
        <taxon>core Calosphace</taxon>
    </lineage>
</organism>
<evidence type="ECO:0000256" key="1">
    <source>
        <dbReference type="ARBA" id="ARBA00004613"/>
    </source>
</evidence>
<feature type="signal peptide" evidence="7">
    <location>
        <begin position="1"/>
        <end position="19"/>
    </location>
</feature>
<sequence>MHIIFLAAALASLATVAHAAEHPFYAGMTGSYGMGKGLVVDSMDNIDQDMKTDDPIRRYLGSAGYISYGALARNKVPCNQKGKSYYNCRQHEAANPYNRGCTRITSCARSTV</sequence>
<keyword evidence="3" id="KW-0964">Secreted</keyword>
<gene>
    <name evidence="8" type="ORF">SASPL_154263</name>
</gene>
<keyword evidence="4" id="KW-0372">Hormone</keyword>
<dbReference type="AlphaFoldDB" id="A0A8X8VZS8"/>
<feature type="chain" id="PRO_5036472711" evidence="7">
    <location>
        <begin position="20"/>
        <end position="112"/>
    </location>
</feature>
<dbReference type="InterPro" id="IPR008801">
    <property type="entry name" value="RALF"/>
</dbReference>
<protein>
    <submittedName>
        <fullName evidence="8">Uncharacterized protein</fullName>
    </submittedName>
</protein>
<evidence type="ECO:0000256" key="7">
    <source>
        <dbReference type="SAM" id="SignalP"/>
    </source>
</evidence>
<evidence type="ECO:0000256" key="4">
    <source>
        <dbReference type="ARBA" id="ARBA00022702"/>
    </source>
</evidence>
<evidence type="ECO:0000256" key="2">
    <source>
        <dbReference type="ARBA" id="ARBA00009178"/>
    </source>
</evidence>
<evidence type="ECO:0000256" key="6">
    <source>
        <dbReference type="ARBA" id="ARBA00023157"/>
    </source>
</evidence>
<comment type="caution">
    <text evidence="8">The sequence shown here is derived from an EMBL/GenBank/DDBJ whole genome shotgun (WGS) entry which is preliminary data.</text>
</comment>
<evidence type="ECO:0000256" key="3">
    <source>
        <dbReference type="ARBA" id="ARBA00022525"/>
    </source>
</evidence>
<dbReference type="Proteomes" id="UP000298416">
    <property type="component" value="Unassembled WGS sequence"/>
</dbReference>
<accession>A0A8X8VZS8</accession>
<dbReference type="GO" id="GO:0019722">
    <property type="term" value="P:calcium-mediated signaling"/>
    <property type="evidence" value="ECO:0007669"/>
    <property type="project" value="TreeGrafter"/>
</dbReference>
<proteinExistence type="inferred from homology"/>
<keyword evidence="9" id="KW-1185">Reference proteome</keyword>
<dbReference type="PANTHER" id="PTHR33136:SF6">
    <property type="entry name" value="PROTEIN RALF-LIKE 34"/>
    <property type="match status" value="1"/>
</dbReference>
<dbReference type="PANTHER" id="PTHR33136">
    <property type="entry name" value="RAPID ALKALINIZATION FACTOR-LIKE"/>
    <property type="match status" value="1"/>
</dbReference>
<dbReference type="GO" id="GO:0005576">
    <property type="term" value="C:extracellular region"/>
    <property type="evidence" value="ECO:0007669"/>
    <property type="project" value="UniProtKB-SubCell"/>
</dbReference>
<evidence type="ECO:0000256" key="5">
    <source>
        <dbReference type="ARBA" id="ARBA00022729"/>
    </source>
</evidence>